<comment type="caution">
    <text evidence="2">The sequence shown here is derived from an EMBL/GenBank/DDBJ whole genome shotgun (WGS) entry which is preliminary data.</text>
</comment>
<organism evidence="2 3">
    <name type="scientific">Porites evermanni</name>
    <dbReference type="NCBI Taxonomy" id="104178"/>
    <lineage>
        <taxon>Eukaryota</taxon>
        <taxon>Metazoa</taxon>
        <taxon>Cnidaria</taxon>
        <taxon>Anthozoa</taxon>
        <taxon>Hexacorallia</taxon>
        <taxon>Scleractinia</taxon>
        <taxon>Fungiina</taxon>
        <taxon>Poritidae</taxon>
        <taxon>Porites</taxon>
    </lineage>
</organism>
<accession>A0ABN8LH74</accession>
<reference evidence="2 3" key="1">
    <citation type="submission" date="2022-05" db="EMBL/GenBank/DDBJ databases">
        <authorList>
            <consortium name="Genoscope - CEA"/>
            <person name="William W."/>
        </authorList>
    </citation>
    <scope>NUCLEOTIDE SEQUENCE [LARGE SCALE GENOMIC DNA]</scope>
</reference>
<sequence length="244" mass="28001">MTRESSHEKFPAQVLTELATFRPFRTNDKDGHLHFCFDKKIKQNAFNNLIMSSTPYRCSLGKTRPKEAKPKRAKRANEDRIRTDEELSSACLSLPKIPSAAELIRRKHECSKTSVAKHDSSELESDEEHHCGFLSCGSLKIGEQVREPVQSARETTRESRSRSLPLILNRENTSSCLKCNTRACKFRLQTRESFPSRPSVGSDLCYLRDNSLIDQDFTKVMEDGSRVTVKQRRLFIEIFMPRTS</sequence>
<protein>
    <submittedName>
        <fullName evidence="2">Uncharacterized protein</fullName>
    </submittedName>
</protein>
<evidence type="ECO:0000313" key="2">
    <source>
        <dbReference type="EMBL" id="CAH3016413.1"/>
    </source>
</evidence>
<name>A0ABN8LH74_9CNID</name>
<evidence type="ECO:0000256" key="1">
    <source>
        <dbReference type="SAM" id="MobiDB-lite"/>
    </source>
</evidence>
<gene>
    <name evidence="2" type="ORF">PEVE_00029360</name>
</gene>
<proteinExistence type="predicted"/>
<dbReference type="EMBL" id="CALNXI010000041">
    <property type="protein sequence ID" value="CAH3016413.1"/>
    <property type="molecule type" value="Genomic_DNA"/>
</dbReference>
<feature type="compositionally biased region" description="Basic and acidic residues" evidence="1">
    <location>
        <begin position="64"/>
        <end position="80"/>
    </location>
</feature>
<keyword evidence="3" id="KW-1185">Reference proteome</keyword>
<feature type="region of interest" description="Disordered" evidence="1">
    <location>
        <begin position="61"/>
        <end position="80"/>
    </location>
</feature>
<evidence type="ECO:0000313" key="3">
    <source>
        <dbReference type="Proteomes" id="UP001159427"/>
    </source>
</evidence>
<dbReference type="Proteomes" id="UP001159427">
    <property type="component" value="Unassembled WGS sequence"/>
</dbReference>